<name>A0A2P2PE35_RHIMU</name>
<dbReference type="AlphaFoldDB" id="A0A2P2PE35"/>
<protein>
    <submittedName>
        <fullName evidence="1">Uncharacterized protein</fullName>
    </submittedName>
</protein>
<dbReference type="EMBL" id="GGEC01072510">
    <property type="protein sequence ID" value="MBX52994.1"/>
    <property type="molecule type" value="Transcribed_RNA"/>
</dbReference>
<reference evidence="1" key="1">
    <citation type="submission" date="2018-02" db="EMBL/GenBank/DDBJ databases">
        <title>Rhizophora mucronata_Transcriptome.</title>
        <authorList>
            <person name="Meera S.P."/>
            <person name="Sreeshan A."/>
            <person name="Augustine A."/>
        </authorList>
    </citation>
    <scope>NUCLEOTIDE SEQUENCE</scope>
    <source>
        <tissue evidence="1">Leaf</tissue>
    </source>
</reference>
<organism evidence="1">
    <name type="scientific">Rhizophora mucronata</name>
    <name type="common">Asiatic mangrove</name>
    <dbReference type="NCBI Taxonomy" id="61149"/>
    <lineage>
        <taxon>Eukaryota</taxon>
        <taxon>Viridiplantae</taxon>
        <taxon>Streptophyta</taxon>
        <taxon>Embryophyta</taxon>
        <taxon>Tracheophyta</taxon>
        <taxon>Spermatophyta</taxon>
        <taxon>Magnoliopsida</taxon>
        <taxon>eudicotyledons</taxon>
        <taxon>Gunneridae</taxon>
        <taxon>Pentapetalae</taxon>
        <taxon>rosids</taxon>
        <taxon>fabids</taxon>
        <taxon>Malpighiales</taxon>
        <taxon>Rhizophoraceae</taxon>
        <taxon>Rhizophora</taxon>
    </lineage>
</organism>
<sequence length="32" mass="3865">MIFIPVRRDQTKSGQVKTFFSKPEPEYLMARY</sequence>
<proteinExistence type="predicted"/>
<accession>A0A2P2PE35</accession>
<evidence type="ECO:0000313" key="1">
    <source>
        <dbReference type="EMBL" id="MBX52994.1"/>
    </source>
</evidence>